<evidence type="ECO:0000313" key="6">
    <source>
        <dbReference type="Proteomes" id="UP000440367"/>
    </source>
</evidence>
<comment type="caution">
    <text evidence="2">The sequence shown here is derived from an EMBL/GenBank/DDBJ whole genome shotgun (WGS) entry which is preliminary data.</text>
</comment>
<dbReference type="Proteomes" id="UP000437068">
    <property type="component" value="Unassembled WGS sequence"/>
</dbReference>
<reference evidence="5 6" key="1">
    <citation type="submission" date="2018-08" db="EMBL/GenBank/DDBJ databases">
        <title>Genomic investigation of the strawberry pathogen Phytophthora fragariae indicates pathogenicity is determined by transcriptional variation in three key races.</title>
        <authorList>
            <person name="Adams T.M."/>
            <person name="Armitage A.D."/>
            <person name="Sobczyk M.K."/>
            <person name="Bates H.J."/>
            <person name="Dunwell J.M."/>
            <person name="Nellist C.F."/>
            <person name="Harrison R.J."/>
        </authorList>
    </citation>
    <scope>NUCLEOTIDE SEQUENCE [LARGE SCALE GENOMIC DNA]</scope>
    <source>
        <strain evidence="4 5">A4</strain>
        <strain evidence="3 6">BC-1</strain>
        <strain evidence="1 7">NOV-5</strain>
        <strain evidence="2 8">NOV-71</strain>
    </source>
</reference>
<evidence type="ECO:0000313" key="1">
    <source>
        <dbReference type="EMBL" id="KAE9093333.1"/>
    </source>
</evidence>
<dbReference type="Proteomes" id="UP000441208">
    <property type="component" value="Unassembled WGS sequence"/>
</dbReference>
<evidence type="ECO:0000313" key="7">
    <source>
        <dbReference type="Proteomes" id="UP000440732"/>
    </source>
</evidence>
<proteinExistence type="predicted"/>
<dbReference type="Proteomes" id="UP000440367">
    <property type="component" value="Unassembled WGS sequence"/>
</dbReference>
<gene>
    <name evidence="4" type="ORF">PF001_g1314</name>
    <name evidence="3" type="ORF">PF002_g7049</name>
    <name evidence="1" type="ORF">PF006_g24464</name>
    <name evidence="2" type="ORF">PF007_g1651</name>
</gene>
<dbReference type="EMBL" id="QXGA01002700">
    <property type="protein sequence ID" value="KAE9093333.1"/>
    <property type="molecule type" value="Genomic_DNA"/>
</dbReference>
<evidence type="ECO:0000313" key="2">
    <source>
        <dbReference type="EMBL" id="KAE9137859.1"/>
    </source>
</evidence>
<accession>A0A6A3TNX0</accession>
<evidence type="ECO:0000313" key="8">
    <source>
        <dbReference type="Proteomes" id="UP000441208"/>
    </source>
</evidence>
<evidence type="ECO:0000313" key="5">
    <source>
        <dbReference type="Proteomes" id="UP000437068"/>
    </source>
</evidence>
<organism evidence="2 8">
    <name type="scientific">Phytophthora fragariae</name>
    <dbReference type="NCBI Taxonomy" id="53985"/>
    <lineage>
        <taxon>Eukaryota</taxon>
        <taxon>Sar</taxon>
        <taxon>Stramenopiles</taxon>
        <taxon>Oomycota</taxon>
        <taxon>Peronosporomycetes</taxon>
        <taxon>Peronosporales</taxon>
        <taxon>Peronosporaceae</taxon>
        <taxon>Phytophthora</taxon>
    </lineage>
</organism>
<dbReference type="EMBL" id="QXGD01000254">
    <property type="protein sequence ID" value="KAE9245841.1"/>
    <property type="molecule type" value="Genomic_DNA"/>
</dbReference>
<dbReference type="Proteomes" id="UP000440732">
    <property type="component" value="Unassembled WGS sequence"/>
</dbReference>
<dbReference type="EMBL" id="QXGE01000032">
    <property type="protein sequence ID" value="KAE9328581.1"/>
    <property type="molecule type" value="Genomic_DNA"/>
</dbReference>
<protein>
    <submittedName>
        <fullName evidence="2">Uncharacterized protein</fullName>
    </submittedName>
</protein>
<evidence type="ECO:0000313" key="3">
    <source>
        <dbReference type="EMBL" id="KAE9245841.1"/>
    </source>
</evidence>
<name>A0A6A3TNX0_9STRA</name>
<dbReference type="AlphaFoldDB" id="A0A6A3TNX0"/>
<sequence>MKQVAALLRAEKPLVQLTQTPTAHVSYWSHHILLYVDVDPDICAVV</sequence>
<evidence type="ECO:0000313" key="4">
    <source>
        <dbReference type="EMBL" id="KAE9328581.1"/>
    </source>
</evidence>
<dbReference type="EMBL" id="QXFZ01000040">
    <property type="protein sequence ID" value="KAE9137859.1"/>
    <property type="molecule type" value="Genomic_DNA"/>
</dbReference>